<keyword evidence="1" id="KW-0472">Membrane</keyword>
<name>A0ABQ1Q0S1_9BACI</name>
<keyword evidence="1" id="KW-0812">Transmembrane</keyword>
<comment type="caution">
    <text evidence="2">The sequence shown here is derived from an EMBL/GenBank/DDBJ whole genome shotgun (WGS) entry which is preliminary data.</text>
</comment>
<keyword evidence="1" id="KW-1133">Transmembrane helix</keyword>
<protein>
    <submittedName>
        <fullName evidence="2">Uncharacterized protein</fullName>
    </submittedName>
</protein>
<dbReference type="Proteomes" id="UP000642571">
    <property type="component" value="Unassembled WGS sequence"/>
</dbReference>
<accession>A0ABQ1Q0S1</accession>
<feature type="transmembrane region" description="Helical" evidence="1">
    <location>
        <begin position="12"/>
        <end position="29"/>
    </location>
</feature>
<sequence>MKIFTKTWLKYELIGILVIGIAVLGGNYMDSYYEDKEEVETFINEYYNQAVLTSSSASYVLSNTDNPEQLKKGLDELTKRINKLDSLLYTGRQYVDSNITTKDFARLTELQKIEDSTPTDAQLSNIENLKKSMEYIADELRSDDPTRDNKTVTVETFNDIMSDSTDFLF</sequence>
<keyword evidence="3" id="KW-1185">Reference proteome</keyword>
<proteinExistence type="predicted"/>
<dbReference type="RefSeq" id="WP_188652417.1">
    <property type="nucleotide sequence ID" value="NZ_BMIN01000005.1"/>
</dbReference>
<reference evidence="3" key="1">
    <citation type="journal article" date="2019" name="Int. J. Syst. Evol. Microbiol.">
        <title>The Global Catalogue of Microorganisms (GCM) 10K type strain sequencing project: providing services to taxonomists for standard genome sequencing and annotation.</title>
        <authorList>
            <consortium name="The Broad Institute Genomics Platform"/>
            <consortium name="The Broad Institute Genome Sequencing Center for Infectious Disease"/>
            <person name="Wu L."/>
            <person name="Ma J."/>
        </authorList>
    </citation>
    <scope>NUCLEOTIDE SEQUENCE [LARGE SCALE GENOMIC DNA]</scope>
    <source>
        <strain evidence="3">CGMCC 1.15353</strain>
    </source>
</reference>
<evidence type="ECO:0000313" key="3">
    <source>
        <dbReference type="Proteomes" id="UP000642571"/>
    </source>
</evidence>
<organism evidence="2 3">
    <name type="scientific">Pontibacillus salipaludis</name>
    <dbReference type="NCBI Taxonomy" id="1697394"/>
    <lineage>
        <taxon>Bacteria</taxon>
        <taxon>Bacillati</taxon>
        <taxon>Bacillota</taxon>
        <taxon>Bacilli</taxon>
        <taxon>Bacillales</taxon>
        <taxon>Bacillaceae</taxon>
        <taxon>Pontibacillus</taxon>
    </lineage>
</organism>
<evidence type="ECO:0000256" key="1">
    <source>
        <dbReference type="SAM" id="Phobius"/>
    </source>
</evidence>
<gene>
    <name evidence="2" type="ORF">GCM10011389_15060</name>
</gene>
<evidence type="ECO:0000313" key="2">
    <source>
        <dbReference type="EMBL" id="GGD08456.1"/>
    </source>
</evidence>
<dbReference type="EMBL" id="BMIN01000005">
    <property type="protein sequence ID" value="GGD08456.1"/>
    <property type="molecule type" value="Genomic_DNA"/>
</dbReference>